<dbReference type="EMBL" id="OX459955">
    <property type="protein sequence ID" value="CAI9160033.1"/>
    <property type="molecule type" value="Genomic_DNA"/>
</dbReference>
<feature type="region of interest" description="Disordered" evidence="1">
    <location>
        <begin position="1"/>
        <end position="81"/>
    </location>
</feature>
<name>A0ABN8YEU4_RANTA</name>
<protein>
    <submittedName>
        <fullName evidence="2">Uncharacterized protein</fullName>
    </submittedName>
</protein>
<reference evidence="2" key="1">
    <citation type="submission" date="2023-04" db="EMBL/GenBank/DDBJ databases">
        <authorList>
            <consortium name="ELIXIR-Norway"/>
        </authorList>
    </citation>
    <scope>NUCLEOTIDE SEQUENCE [LARGE SCALE GENOMIC DNA]</scope>
</reference>
<evidence type="ECO:0000256" key="1">
    <source>
        <dbReference type="SAM" id="MobiDB-lite"/>
    </source>
</evidence>
<organism evidence="2 3">
    <name type="scientific">Rangifer tarandus platyrhynchus</name>
    <name type="common">Svalbard reindeer</name>
    <dbReference type="NCBI Taxonomy" id="3082113"/>
    <lineage>
        <taxon>Eukaryota</taxon>
        <taxon>Metazoa</taxon>
        <taxon>Chordata</taxon>
        <taxon>Craniata</taxon>
        <taxon>Vertebrata</taxon>
        <taxon>Euteleostomi</taxon>
        <taxon>Mammalia</taxon>
        <taxon>Eutheria</taxon>
        <taxon>Laurasiatheria</taxon>
        <taxon>Artiodactyla</taxon>
        <taxon>Ruminantia</taxon>
        <taxon>Pecora</taxon>
        <taxon>Cervidae</taxon>
        <taxon>Odocoileinae</taxon>
        <taxon>Rangifer</taxon>
    </lineage>
</organism>
<dbReference type="Proteomes" id="UP001176941">
    <property type="component" value="Chromosome 19"/>
</dbReference>
<gene>
    <name evidence="2" type="ORF">MRATA1EN1_LOCUS8995</name>
</gene>
<keyword evidence="3" id="KW-1185">Reference proteome</keyword>
<evidence type="ECO:0000313" key="3">
    <source>
        <dbReference type="Proteomes" id="UP001176941"/>
    </source>
</evidence>
<accession>A0ABN8YEU4</accession>
<sequence length="110" mass="11701">MDEEGTSVEMDASLPQGMFAPRECVRSGSKGTGHKAGSSPQDQEGWGVRSALALCSTGQTDGYSRRFPGQRGRGPAPQETQCTRTRTHLPHISPCRPAGLHLQLQAGGCH</sequence>
<proteinExistence type="predicted"/>
<evidence type="ECO:0000313" key="2">
    <source>
        <dbReference type="EMBL" id="CAI9160033.1"/>
    </source>
</evidence>